<dbReference type="SUPFAM" id="SSF58113">
    <property type="entry name" value="Apolipoprotein A-I"/>
    <property type="match status" value="1"/>
</dbReference>
<protein>
    <submittedName>
        <fullName evidence="4">Uncharacterized protein</fullName>
    </submittedName>
</protein>
<keyword evidence="2" id="KW-1133">Transmembrane helix</keyword>
<evidence type="ECO:0000256" key="1">
    <source>
        <dbReference type="SAM" id="Coils"/>
    </source>
</evidence>
<dbReference type="AlphaFoldDB" id="A0ABD1HKH0"/>
<dbReference type="EMBL" id="JBEAFC010000005">
    <property type="protein sequence ID" value="KAL1556948.1"/>
    <property type="molecule type" value="Genomic_DNA"/>
</dbReference>
<feature type="chain" id="PRO_5044884066" evidence="3">
    <location>
        <begin position="22"/>
        <end position="420"/>
    </location>
</feature>
<name>A0ABD1HKH0_SALDI</name>
<comment type="caution">
    <text evidence="4">The sequence shown here is derived from an EMBL/GenBank/DDBJ whole genome shotgun (WGS) entry which is preliminary data.</text>
</comment>
<gene>
    <name evidence="4" type="ORF">AAHA92_12497</name>
</gene>
<accession>A0ABD1HKH0</accession>
<feature type="signal peptide" evidence="3">
    <location>
        <begin position="1"/>
        <end position="21"/>
    </location>
</feature>
<dbReference type="Proteomes" id="UP001567538">
    <property type="component" value="Unassembled WGS sequence"/>
</dbReference>
<organism evidence="4 5">
    <name type="scientific">Salvia divinorum</name>
    <name type="common">Maria pastora</name>
    <name type="synonym">Diviner's sage</name>
    <dbReference type="NCBI Taxonomy" id="28513"/>
    <lineage>
        <taxon>Eukaryota</taxon>
        <taxon>Viridiplantae</taxon>
        <taxon>Streptophyta</taxon>
        <taxon>Embryophyta</taxon>
        <taxon>Tracheophyta</taxon>
        <taxon>Spermatophyta</taxon>
        <taxon>Magnoliopsida</taxon>
        <taxon>eudicotyledons</taxon>
        <taxon>Gunneridae</taxon>
        <taxon>Pentapetalae</taxon>
        <taxon>asterids</taxon>
        <taxon>lamiids</taxon>
        <taxon>Lamiales</taxon>
        <taxon>Lamiaceae</taxon>
        <taxon>Nepetoideae</taxon>
        <taxon>Mentheae</taxon>
        <taxon>Salviinae</taxon>
        <taxon>Salvia</taxon>
        <taxon>Salvia subgen. Calosphace</taxon>
    </lineage>
</organism>
<keyword evidence="2" id="KW-0472">Membrane</keyword>
<keyword evidence="5" id="KW-1185">Reference proteome</keyword>
<dbReference type="PANTHER" id="PTHR34360:SF1">
    <property type="entry name" value="OS08G0519400 PROTEIN"/>
    <property type="match status" value="1"/>
</dbReference>
<keyword evidence="3" id="KW-0732">Signal</keyword>
<feature type="transmembrane region" description="Helical" evidence="2">
    <location>
        <begin position="378"/>
        <end position="403"/>
    </location>
</feature>
<evidence type="ECO:0000256" key="2">
    <source>
        <dbReference type="SAM" id="Phobius"/>
    </source>
</evidence>
<keyword evidence="1" id="KW-0175">Coiled coil</keyword>
<feature type="coiled-coil region" evidence="1">
    <location>
        <begin position="98"/>
        <end position="181"/>
    </location>
</feature>
<sequence length="420" mass="48713">MAALRLFLFTLFSSLLLTASTSDVEDESSRSDGLDYLSSKIRTLENRIEEKTQEIKDRDALIAAREKMTKENSQNIAYLENEIASLRDNRNPDAVEQLGKANVRADELENQVEKLKKDIAMQIKDKEHLEAQAHEVGKKASELNSKADKLEKIVDEQKTKLRKTERALQIAEEEMMKAKFETTSKTKELMKVHGAWFPPWMALRLTYCQSLFEKKWKLHAKPALEPWMQRAIEKKAQAGEWVAPHVEKLRTEWFPAVKEKWDDNVEPYVQKLTRKTIEIYQVSKNTAIPCFIRAVDLADPYFQGLRRVSRPYITQVATAARPRINRLRIAVEPYMKGPFRAYGKFLESATTYHYQVQDKVHEKLKSHELSKHLATKELVWFAASALLALPVFFLFRICSAVFCGKKAKRPTRRNVISRHY</sequence>
<evidence type="ECO:0000313" key="4">
    <source>
        <dbReference type="EMBL" id="KAL1556948.1"/>
    </source>
</evidence>
<feature type="coiled-coil region" evidence="1">
    <location>
        <begin position="34"/>
        <end position="61"/>
    </location>
</feature>
<evidence type="ECO:0000313" key="5">
    <source>
        <dbReference type="Proteomes" id="UP001567538"/>
    </source>
</evidence>
<dbReference type="PANTHER" id="PTHR34360">
    <property type="entry name" value="OS08G0519400 PROTEIN"/>
    <property type="match status" value="1"/>
</dbReference>
<evidence type="ECO:0000256" key="3">
    <source>
        <dbReference type="SAM" id="SignalP"/>
    </source>
</evidence>
<dbReference type="Gene3D" id="1.10.287.1490">
    <property type="match status" value="1"/>
</dbReference>
<keyword evidence="2" id="KW-0812">Transmembrane</keyword>
<proteinExistence type="predicted"/>
<reference evidence="4 5" key="1">
    <citation type="submission" date="2024-06" db="EMBL/GenBank/DDBJ databases">
        <title>A chromosome level genome sequence of Diviner's sage (Salvia divinorum).</title>
        <authorList>
            <person name="Ford S.A."/>
            <person name="Ro D.-K."/>
            <person name="Ness R.W."/>
            <person name="Phillips M.A."/>
        </authorList>
    </citation>
    <scope>NUCLEOTIDE SEQUENCE [LARGE SCALE GENOMIC DNA]</scope>
    <source>
        <strain evidence="4">SAF-2024a</strain>
        <tissue evidence="4">Leaf</tissue>
    </source>
</reference>